<dbReference type="EMBL" id="CAJQZP010000950">
    <property type="protein sequence ID" value="CAG5002319.1"/>
    <property type="molecule type" value="Genomic_DNA"/>
</dbReference>
<sequence length="80" mass="8910">MVRQYVRKKAVEAVKSIRLSGYEASKGFQIPRTTMMNHVTGRRGQKSNSLGRATALHAEVEEKLANSLHVMEKNGLGLSR</sequence>
<protein>
    <submittedName>
        <fullName evidence="1">(apollo) hypothetical protein</fullName>
    </submittedName>
</protein>
<dbReference type="Proteomes" id="UP000691718">
    <property type="component" value="Unassembled WGS sequence"/>
</dbReference>
<evidence type="ECO:0000313" key="1">
    <source>
        <dbReference type="EMBL" id="CAG5002319.1"/>
    </source>
</evidence>
<name>A0A8S3X4T2_PARAO</name>
<reference evidence="1" key="1">
    <citation type="submission" date="2021-04" db="EMBL/GenBank/DDBJ databases">
        <authorList>
            <person name="Tunstrom K."/>
        </authorList>
    </citation>
    <scope>NUCLEOTIDE SEQUENCE</scope>
</reference>
<comment type="caution">
    <text evidence="1">The sequence shown here is derived from an EMBL/GenBank/DDBJ whole genome shotgun (WGS) entry which is preliminary data.</text>
</comment>
<organism evidence="1 2">
    <name type="scientific">Parnassius apollo</name>
    <name type="common">Apollo butterfly</name>
    <name type="synonym">Papilio apollo</name>
    <dbReference type="NCBI Taxonomy" id="110799"/>
    <lineage>
        <taxon>Eukaryota</taxon>
        <taxon>Metazoa</taxon>
        <taxon>Ecdysozoa</taxon>
        <taxon>Arthropoda</taxon>
        <taxon>Hexapoda</taxon>
        <taxon>Insecta</taxon>
        <taxon>Pterygota</taxon>
        <taxon>Neoptera</taxon>
        <taxon>Endopterygota</taxon>
        <taxon>Lepidoptera</taxon>
        <taxon>Glossata</taxon>
        <taxon>Ditrysia</taxon>
        <taxon>Papilionoidea</taxon>
        <taxon>Papilionidae</taxon>
        <taxon>Parnassiinae</taxon>
        <taxon>Parnassini</taxon>
        <taxon>Parnassius</taxon>
        <taxon>Parnassius</taxon>
    </lineage>
</organism>
<evidence type="ECO:0000313" key="2">
    <source>
        <dbReference type="Proteomes" id="UP000691718"/>
    </source>
</evidence>
<keyword evidence="2" id="KW-1185">Reference proteome</keyword>
<dbReference type="AlphaFoldDB" id="A0A8S3X4T2"/>
<dbReference type="OrthoDB" id="6928088at2759"/>
<gene>
    <name evidence="1" type="ORF">PAPOLLO_LOCUS14046</name>
</gene>
<accession>A0A8S3X4T2</accession>
<proteinExistence type="predicted"/>